<evidence type="ECO:0000259" key="3">
    <source>
        <dbReference type="Pfam" id="PF24944"/>
    </source>
</evidence>
<sequence>MRRKGDNWNANDLFRFQYGCFDGVEADELREICEEWLNRLYAIPKKYCYLAWYASAIYACFYRIAPLITDIDDKKDLWQDVKREYAEIMQMGRRIWRRPTHPSRLRVVYDLGMLCVRFNELHDDLTITLFRDLLADHNSFDFSVLNEVEYAQSIDKTVRLENHVIDLFFERRKSMLSNRSSIRSLPSSDRTPGNSFRLRRSRNSSDRSSYAGAAVSSPTRNDSFRAHTESKDNCDQLSPKSSFRTRMNSSSPRDSTTTLSSKNRKSSLHASRSEPSSPKPLTSTDTCQDTFTTDKESTQQKATISASNSFRTKKHSSTKEVSSQEVIKDAKPSSQTNEKEKGVESIIKKTGVEPIKRSSIRRKQHLDVTIGEPLNESDELKVGCRKSSLIICNQL</sequence>
<keyword evidence="2" id="KW-1133">Transmembrane helix</keyword>
<feature type="compositionally biased region" description="Polar residues" evidence="1">
    <location>
        <begin position="235"/>
        <end position="261"/>
    </location>
</feature>
<dbReference type="PANTHER" id="PTHR38624">
    <property type="entry name" value="PROTEIN CBG08397-RELATED"/>
    <property type="match status" value="1"/>
</dbReference>
<dbReference type="Pfam" id="PF24944">
    <property type="entry name" value="DUF7758"/>
    <property type="match status" value="1"/>
</dbReference>
<keyword evidence="5" id="KW-1185">Reference proteome</keyword>
<dbReference type="AlphaFoldDB" id="A0A0M3J1X8"/>
<feature type="compositionally biased region" description="Basic and acidic residues" evidence="1">
    <location>
        <begin position="222"/>
        <end position="234"/>
    </location>
</feature>
<proteinExistence type="predicted"/>
<dbReference type="InterPro" id="IPR056660">
    <property type="entry name" value="DUF7758"/>
</dbReference>
<organism evidence="6">
    <name type="scientific">Anisakis simplex</name>
    <name type="common">Herring worm</name>
    <dbReference type="NCBI Taxonomy" id="6269"/>
    <lineage>
        <taxon>Eukaryota</taxon>
        <taxon>Metazoa</taxon>
        <taxon>Ecdysozoa</taxon>
        <taxon>Nematoda</taxon>
        <taxon>Chromadorea</taxon>
        <taxon>Rhabditida</taxon>
        <taxon>Spirurina</taxon>
        <taxon>Ascaridomorpha</taxon>
        <taxon>Ascaridoidea</taxon>
        <taxon>Anisakidae</taxon>
        <taxon>Anisakis</taxon>
        <taxon>Anisakis simplex complex</taxon>
    </lineage>
</organism>
<reference evidence="6" key="1">
    <citation type="submission" date="2017-02" db="UniProtKB">
        <authorList>
            <consortium name="WormBaseParasite"/>
        </authorList>
    </citation>
    <scope>IDENTIFICATION</scope>
</reference>
<feature type="compositionally biased region" description="Low complexity" evidence="1">
    <location>
        <begin position="282"/>
        <end position="291"/>
    </location>
</feature>
<feature type="domain" description="DUF7758" evidence="3">
    <location>
        <begin position="1"/>
        <end position="119"/>
    </location>
</feature>
<reference evidence="4 5" key="2">
    <citation type="submission" date="2018-11" db="EMBL/GenBank/DDBJ databases">
        <authorList>
            <consortium name="Pathogen Informatics"/>
        </authorList>
    </citation>
    <scope>NUCLEOTIDE SEQUENCE [LARGE SCALE GENOMIC DNA]</scope>
</reference>
<dbReference type="Proteomes" id="UP000267096">
    <property type="component" value="Unassembled WGS sequence"/>
</dbReference>
<name>A0A0M3J1X8_ANISI</name>
<dbReference type="EMBL" id="UYRR01001483">
    <property type="protein sequence ID" value="VDK18735.1"/>
    <property type="molecule type" value="Genomic_DNA"/>
</dbReference>
<feature type="compositionally biased region" description="Polar residues" evidence="1">
    <location>
        <begin position="268"/>
        <end position="281"/>
    </location>
</feature>
<dbReference type="WBParaSite" id="ASIM_0000153201-mRNA-1">
    <property type="protein sequence ID" value="ASIM_0000153201-mRNA-1"/>
    <property type="gene ID" value="ASIM_0000153201"/>
</dbReference>
<protein>
    <recommendedName>
        <fullName evidence="3">DUF7758 domain-containing protein</fullName>
    </recommendedName>
</protein>
<gene>
    <name evidence="4" type="ORF">ASIM_LOCUS1411</name>
</gene>
<dbReference type="PANTHER" id="PTHR38624:SF1">
    <property type="entry name" value="KIF-BINDING PROTEIN"/>
    <property type="match status" value="1"/>
</dbReference>
<feature type="transmembrane region" description="Helical" evidence="2">
    <location>
        <begin position="47"/>
        <end position="65"/>
    </location>
</feature>
<evidence type="ECO:0000313" key="6">
    <source>
        <dbReference type="WBParaSite" id="ASIM_0000153201-mRNA-1"/>
    </source>
</evidence>
<accession>A0A0M3J1X8</accession>
<dbReference type="OrthoDB" id="5840149at2759"/>
<evidence type="ECO:0000256" key="2">
    <source>
        <dbReference type="SAM" id="Phobius"/>
    </source>
</evidence>
<feature type="region of interest" description="Disordered" evidence="1">
    <location>
        <begin position="179"/>
        <end position="341"/>
    </location>
</feature>
<feature type="compositionally biased region" description="Polar residues" evidence="1">
    <location>
        <begin position="299"/>
        <end position="310"/>
    </location>
</feature>
<evidence type="ECO:0000313" key="4">
    <source>
        <dbReference type="EMBL" id="VDK18735.1"/>
    </source>
</evidence>
<feature type="compositionally biased region" description="Low complexity" evidence="1">
    <location>
        <begin position="179"/>
        <end position="190"/>
    </location>
</feature>
<keyword evidence="2" id="KW-0812">Transmembrane</keyword>
<keyword evidence="2" id="KW-0472">Membrane</keyword>
<evidence type="ECO:0000313" key="5">
    <source>
        <dbReference type="Proteomes" id="UP000267096"/>
    </source>
</evidence>
<feature type="compositionally biased region" description="Basic and acidic residues" evidence="1">
    <location>
        <begin position="326"/>
        <end position="341"/>
    </location>
</feature>
<evidence type="ECO:0000256" key="1">
    <source>
        <dbReference type="SAM" id="MobiDB-lite"/>
    </source>
</evidence>